<proteinExistence type="predicted"/>
<dbReference type="InterPro" id="IPR001296">
    <property type="entry name" value="Glyco_trans_1"/>
</dbReference>
<dbReference type="Pfam" id="PF00534">
    <property type="entry name" value="Glycos_transf_1"/>
    <property type="match status" value="1"/>
</dbReference>
<accession>A0A1F2PM13</accession>
<dbReference type="Gene3D" id="3.40.50.2000">
    <property type="entry name" value="Glycogen Phosphorylase B"/>
    <property type="match status" value="2"/>
</dbReference>
<dbReference type="AlphaFoldDB" id="A0A1F2PM13"/>
<keyword evidence="3" id="KW-0808">Transferase</keyword>
<evidence type="ECO:0000259" key="2">
    <source>
        <dbReference type="Pfam" id="PF13439"/>
    </source>
</evidence>
<dbReference type="Pfam" id="PF13439">
    <property type="entry name" value="Glyco_transf_4"/>
    <property type="match status" value="1"/>
</dbReference>
<dbReference type="GO" id="GO:0004373">
    <property type="term" value="F:alpha-1,4-glucan glucosyltransferase (UDP-glucose donor) activity"/>
    <property type="evidence" value="ECO:0007669"/>
    <property type="project" value="UniProtKB-EC"/>
</dbReference>
<protein>
    <submittedName>
        <fullName evidence="3">Glycogen synthase</fullName>
        <ecNumber evidence="3">2.4.1.11</ecNumber>
    </submittedName>
</protein>
<feature type="domain" description="Glycosyl transferase family 1" evidence="1">
    <location>
        <begin position="190"/>
        <end position="340"/>
    </location>
</feature>
<name>A0A1F2PM13_9FIRM</name>
<organism evidence="3 4">
    <name type="scientific">Acetobacterium wieringae</name>
    <dbReference type="NCBI Taxonomy" id="52694"/>
    <lineage>
        <taxon>Bacteria</taxon>
        <taxon>Bacillati</taxon>
        <taxon>Bacillota</taxon>
        <taxon>Clostridia</taxon>
        <taxon>Eubacteriales</taxon>
        <taxon>Eubacteriaceae</taxon>
        <taxon>Acetobacterium</taxon>
    </lineage>
</organism>
<comment type="caution">
    <text evidence="3">The sequence shown here is derived from an EMBL/GenBank/DDBJ whole genome shotgun (WGS) entry which is preliminary data.</text>
</comment>
<dbReference type="PANTHER" id="PTHR45947">
    <property type="entry name" value="SULFOQUINOVOSYL TRANSFERASE SQD2"/>
    <property type="match status" value="1"/>
</dbReference>
<gene>
    <name evidence="3" type="ORF">ACWI_00460</name>
</gene>
<evidence type="ECO:0000313" key="4">
    <source>
        <dbReference type="Proteomes" id="UP000176244"/>
    </source>
</evidence>
<dbReference type="InterPro" id="IPR050194">
    <property type="entry name" value="Glycosyltransferase_grp1"/>
</dbReference>
<dbReference type="PANTHER" id="PTHR45947:SF3">
    <property type="entry name" value="SULFOQUINOVOSYL TRANSFERASE SQD2"/>
    <property type="match status" value="1"/>
</dbReference>
<dbReference type="EMBL" id="LKEU01000009">
    <property type="protein sequence ID" value="OFV72443.1"/>
    <property type="molecule type" value="Genomic_DNA"/>
</dbReference>
<evidence type="ECO:0000259" key="1">
    <source>
        <dbReference type="Pfam" id="PF00534"/>
    </source>
</evidence>
<dbReference type="CDD" id="cd03801">
    <property type="entry name" value="GT4_PimA-like"/>
    <property type="match status" value="1"/>
</dbReference>
<feature type="domain" description="Glycosyltransferase subfamily 4-like N-terminal" evidence="2">
    <location>
        <begin position="63"/>
        <end position="177"/>
    </location>
</feature>
<evidence type="ECO:0000313" key="3">
    <source>
        <dbReference type="EMBL" id="OFV72443.1"/>
    </source>
</evidence>
<dbReference type="SUPFAM" id="SSF53756">
    <property type="entry name" value="UDP-Glycosyltransferase/glycogen phosphorylase"/>
    <property type="match status" value="1"/>
</dbReference>
<dbReference type="InterPro" id="IPR028098">
    <property type="entry name" value="Glyco_trans_4-like_N"/>
</dbReference>
<dbReference type="STRING" id="52694.ACWI_00460"/>
<sequence>MRILHINSYYAKSVFYKYFYDEQVRTRMAIDVYVPTSVPVGRDLGKYTLIRINHKKADRYIFYLKHMKIYHDIKKVYELDKYSIVHSHSLFTNGYLAMRIKQDFGIPYLVAVRDTDANVFFKRMVWLRKLGIEILNEADKIIFLSVSYRDAVIEKYVPAQFKKAILEKSEVIPNGIEDFWLKNRNVPQKIADSKHLNLLYVGLINKRKNISTTIRAIRILQNQGYEIHFTIVGKVSDEAIFKQFRSEPWVQYISHSSREELIEIYRNNDIFVMPSVTETFGLVYPEAMSQGLPVIYTRGQGFDGQFQDGQVGFSVECYDAKEIAEKIIRIVANYQVLSKNAVINANKFRWSDINQKYRNIYKEIQRY</sequence>
<dbReference type="OrthoDB" id="9802525at2"/>
<dbReference type="RefSeq" id="WP_070369441.1">
    <property type="nucleotide sequence ID" value="NZ_LKEU01000009.1"/>
</dbReference>
<dbReference type="EC" id="2.4.1.11" evidence="3"/>
<keyword evidence="3" id="KW-0328">Glycosyltransferase</keyword>
<dbReference type="Proteomes" id="UP000176244">
    <property type="component" value="Unassembled WGS sequence"/>
</dbReference>
<reference evidence="3 4" key="1">
    <citation type="submission" date="2015-09" db="EMBL/GenBank/DDBJ databases">
        <title>Genome sequence of Acetobacterium wieringae DSM 1911.</title>
        <authorList>
            <person name="Poehlein A."/>
            <person name="Bengelsdorf F.R."/>
            <person name="Schiel-Bengelsdorf B."/>
            <person name="Duerre P."/>
            <person name="Daniel R."/>
        </authorList>
    </citation>
    <scope>NUCLEOTIDE SEQUENCE [LARGE SCALE GENOMIC DNA]</scope>
    <source>
        <strain evidence="3 4">DSM 1911</strain>
    </source>
</reference>